<dbReference type="Proteomes" id="UP000295724">
    <property type="component" value="Unassembled WGS sequence"/>
</dbReference>
<gene>
    <name evidence="3" type="ORF">C8D91_0144</name>
</gene>
<dbReference type="Gene3D" id="2.60.120.200">
    <property type="match status" value="1"/>
</dbReference>
<dbReference type="RefSeq" id="WP_099018063.1">
    <property type="nucleotide sequence ID" value="NZ_NIHB01000001.1"/>
</dbReference>
<dbReference type="NCBIfam" id="NF038128">
    <property type="entry name" value="choice_anch_J"/>
    <property type="match status" value="1"/>
</dbReference>
<dbReference type="AlphaFoldDB" id="A0A4R6XYA9"/>
<organism evidence="3 4">
    <name type="scientific">Marinicella litoralis</name>
    <dbReference type="NCBI Taxonomy" id="644220"/>
    <lineage>
        <taxon>Bacteria</taxon>
        <taxon>Pseudomonadati</taxon>
        <taxon>Pseudomonadota</taxon>
        <taxon>Gammaproteobacteria</taxon>
        <taxon>Lysobacterales</taxon>
        <taxon>Marinicellaceae</taxon>
        <taxon>Marinicella</taxon>
    </lineage>
</organism>
<keyword evidence="4" id="KW-1185">Reference proteome</keyword>
<evidence type="ECO:0000256" key="2">
    <source>
        <dbReference type="SAM" id="SignalP"/>
    </source>
</evidence>
<keyword evidence="2" id="KW-0732">Signal</keyword>
<sequence>MKSSIYLTILLLLLSAPLSAGSYSEGFEAVNQLPGDGWVFDNQSDFIGDLSWGQGFASVFPAQAGSDNSYILGGVGQTGGNILCDWLILPDIGMVEQLNFFTRTVPNSPSADNLLVAYSPSGGINTGPCVGGQPAFNGTAGSDFGDFQILLSINPNLTAGTYPEQWTEFNVPVNGAGRLALIYFVENVGQSPFNGNLIGIDSISVGPITPINQGTPTSVPGLNTIGVILLMVVMLLLLAVTPFKSNN</sequence>
<feature type="signal peptide" evidence="2">
    <location>
        <begin position="1"/>
        <end position="20"/>
    </location>
</feature>
<keyword evidence="1" id="KW-0472">Membrane</keyword>
<comment type="caution">
    <text evidence="3">The sequence shown here is derived from an EMBL/GenBank/DDBJ whole genome shotgun (WGS) entry which is preliminary data.</text>
</comment>
<accession>A0A4R6XYA9</accession>
<protein>
    <recommendedName>
        <fullName evidence="5">Secreted protein</fullName>
    </recommendedName>
</protein>
<keyword evidence="1" id="KW-1133">Transmembrane helix</keyword>
<feature type="transmembrane region" description="Helical" evidence="1">
    <location>
        <begin position="221"/>
        <end position="243"/>
    </location>
</feature>
<evidence type="ECO:0000313" key="3">
    <source>
        <dbReference type="EMBL" id="TDR23284.1"/>
    </source>
</evidence>
<reference evidence="3 4" key="1">
    <citation type="submission" date="2019-03" db="EMBL/GenBank/DDBJ databases">
        <title>Genomic Encyclopedia of Type Strains, Phase IV (KMG-IV): sequencing the most valuable type-strain genomes for metagenomic binning, comparative biology and taxonomic classification.</title>
        <authorList>
            <person name="Goeker M."/>
        </authorList>
    </citation>
    <scope>NUCLEOTIDE SEQUENCE [LARGE SCALE GENOMIC DNA]</scope>
    <source>
        <strain evidence="3 4">DSM 25488</strain>
    </source>
</reference>
<dbReference type="OrthoDB" id="6580839at2"/>
<keyword evidence="1" id="KW-0812">Transmembrane</keyword>
<name>A0A4R6XYA9_9GAMM</name>
<proteinExistence type="predicted"/>
<evidence type="ECO:0000313" key="4">
    <source>
        <dbReference type="Proteomes" id="UP000295724"/>
    </source>
</evidence>
<dbReference type="EMBL" id="SNZB01000001">
    <property type="protein sequence ID" value="TDR23284.1"/>
    <property type="molecule type" value="Genomic_DNA"/>
</dbReference>
<evidence type="ECO:0000256" key="1">
    <source>
        <dbReference type="SAM" id="Phobius"/>
    </source>
</evidence>
<feature type="chain" id="PRO_5020992960" description="Secreted protein" evidence="2">
    <location>
        <begin position="21"/>
        <end position="247"/>
    </location>
</feature>
<evidence type="ECO:0008006" key="5">
    <source>
        <dbReference type="Google" id="ProtNLM"/>
    </source>
</evidence>